<reference evidence="1" key="1">
    <citation type="submission" date="2022-04" db="EMBL/GenBank/DDBJ databases">
        <title>Genome of the entomopathogenic fungus Entomophthora muscae.</title>
        <authorList>
            <person name="Elya C."/>
            <person name="Lovett B.R."/>
            <person name="Lee E."/>
            <person name="Macias A.M."/>
            <person name="Hajek A.E."/>
            <person name="De Bivort B.L."/>
            <person name="Kasson M.T."/>
            <person name="De Fine Licht H.H."/>
            <person name="Stajich J.E."/>
        </authorList>
    </citation>
    <scope>NUCLEOTIDE SEQUENCE</scope>
    <source>
        <strain evidence="1">Berkeley</strain>
    </source>
</reference>
<comment type="caution">
    <text evidence="1">The sequence shown here is derived from an EMBL/GenBank/DDBJ whole genome shotgun (WGS) entry which is preliminary data.</text>
</comment>
<evidence type="ECO:0000313" key="1">
    <source>
        <dbReference type="EMBL" id="KAJ9082709.1"/>
    </source>
</evidence>
<name>A0ACC2U7C8_9FUNG</name>
<sequence>MSSAFFGSIVVAKQMSHEQDVLLNSPPVSPIAGTFGAKDTVDSGLKGFFRNLSPGGFPLGRSISNPVKTS</sequence>
<evidence type="ECO:0000313" key="2">
    <source>
        <dbReference type="Proteomes" id="UP001165960"/>
    </source>
</evidence>
<dbReference type="Proteomes" id="UP001165960">
    <property type="component" value="Unassembled WGS sequence"/>
</dbReference>
<gene>
    <name evidence="1" type="ORF">DSO57_1002226</name>
</gene>
<protein>
    <submittedName>
        <fullName evidence="1">Uncharacterized protein</fullName>
    </submittedName>
</protein>
<proteinExistence type="predicted"/>
<dbReference type="EMBL" id="QTSX02001425">
    <property type="protein sequence ID" value="KAJ9082709.1"/>
    <property type="molecule type" value="Genomic_DNA"/>
</dbReference>
<organism evidence="1 2">
    <name type="scientific">Entomophthora muscae</name>
    <dbReference type="NCBI Taxonomy" id="34485"/>
    <lineage>
        <taxon>Eukaryota</taxon>
        <taxon>Fungi</taxon>
        <taxon>Fungi incertae sedis</taxon>
        <taxon>Zoopagomycota</taxon>
        <taxon>Entomophthoromycotina</taxon>
        <taxon>Entomophthoromycetes</taxon>
        <taxon>Entomophthorales</taxon>
        <taxon>Entomophthoraceae</taxon>
        <taxon>Entomophthora</taxon>
    </lineage>
</organism>
<keyword evidence="2" id="KW-1185">Reference proteome</keyword>
<accession>A0ACC2U7C8</accession>